<proteinExistence type="inferred from homology"/>
<organism evidence="4 5">
    <name type="scientific">Papaver somniferum</name>
    <name type="common">Opium poppy</name>
    <dbReference type="NCBI Taxonomy" id="3469"/>
    <lineage>
        <taxon>Eukaryota</taxon>
        <taxon>Viridiplantae</taxon>
        <taxon>Streptophyta</taxon>
        <taxon>Embryophyta</taxon>
        <taxon>Tracheophyta</taxon>
        <taxon>Spermatophyta</taxon>
        <taxon>Magnoliopsida</taxon>
        <taxon>Ranunculales</taxon>
        <taxon>Papaveraceae</taxon>
        <taxon>Papaveroideae</taxon>
        <taxon>Papaver</taxon>
    </lineage>
</organism>
<feature type="region of interest" description="Disordered" evidence="2">
    <location>
        <begin position="177"/>
        <end position="198"/>
    </location>
</feature>
<dbReference type="Pfam" id="PF24824">
    <property type="entry name" value="PH_SPT16"/>
    <property type="match status" value="1"/>
</dbReference>
<dbReference type="InterPro" id="IPR011993">
    <property type="entry name" value="PH-like_dom_sf"/>
</dbReference>
<evidence type="ECO:0000256" key="2">
    <source>
        <dbReference type="SAM" id="MobiDB-lite"/>
    </source>
</evidence>
<evidence type="ECO:0000256" key="1">
    <source>
        <dbReference type="RuleBase" id="RU367052"/>
    </source>
</evidence>
<dbReference type="GO" id="GO:0006368">
    <property type="term" value="P:transcription elongation by RNA polymerase II"/>
    <property type="evidence" value="ECO:0007669"/>
    <property type="project" value="TreeGrafter"/>
</dbReference>
<keyword evidence="1" id="KW-0234">DNA repair</keyword>
<evidence type="ECO:0000259" key="3">
    <source>
        <dbReference type="Pfam" id="PF24824"/>
    </source>
</evidence>
<evidence type="ECO:0000313" key="4">
    <source>
        <dbReference type="EMBL" id="RZC50296.1"/>
    </source>
</evidence>
<keyword evidence="5" id="KW-1185">Reference proteome</keyword>
<evidence type="ECO:0000313" key="5">
    <source>
        <dbReference type="Proteomes" id="UP000316621"/>
    </source>
</evidence>
<name>A0A4Y7IQ91_PAPSO</name>
<dbReference type="PANTHER" id="PTHR13980:SF15">
    <property type="entry name" value="FACT COMPLEX SUBUNIT SPT16"/>
    <property type="match status" value="1"/>
</dbReference>
<dbReference type="InterPro" id="IPR056595">
    <property type="entry name" value="Fact-SPT16_PH"/>
</dbReference>
<comment type="function">
    <text evidence="1">Component of the FACT complex, a general chromatin factor that acts to reorganize nucleosomes. The FACT complex is involved in multiple processes that require DNA as a template such as mRNA elongation, DNA replication and DNA repair. During transcription elongation the FACT complex acts as a histone chaperone that both destabilizes and restores nucleosomal structure. It facilitates the passage of RNA polymerase II and transcription by promoting the dissociation of one histone H2A-H2B dimer from the nucleosome, then subsequently promotes the reestablishment of the nucleosome following the passage of RNA polymerase II.</text>
</comment>
<dbReference type="AlphaFoldDB" id="A0A4Y7IQ91"/>
<protein>
    <recommendedName>
        <fullName evidence="1">FACT complex subunit</fullName>
    </recommendedName>
</protein>
<comment type="similarity">
    <text evidence="1">Belongs to the peptidase M24 family. SPT16 subfamily.</text>
</comment>
<comment type="subcellular location">
    <subcellularLocation>
        <location evidence="1">Nucleus</location>
    </subcellularLocation>
    <subcellularLocation>
        <location evidence="1">Chromosome</location>
    </subcellularLocation>
</comment>
<reference evidence="4 5" key="1">
    <citation type="journal article" date="2018" name="Science">
        <title>The opium poppy genome and morphinan production.</title>
        <authorList>
            <person name="Guo L."/>
            <person name="Winzer T."/>
            <person name="Yang X."/>
            <person name="Li Y."/>
            <person name="Ning Z."/>
            <person name="He Z."/>
            <person name="Teodor R."/>
            <person name="Lu Y."/>
            <person name="Bowser T.A."/>
            <person name="Graham I.A."/>
            <person name="Ye K."/>
        </authorList>
    </citation>
    <scope>NUCLEOTIDE SEQUENCE [LARGE SCALE GENOMIC DNA]</scope>
    <source>
        <strain evidence="5">cv. HN1</strain>
        <tissue evidence="4">Leaves</tissue>
    </source>
</reference>
<dbReference type="EMBL" id="CM010716">
    <property type="protein sequence ID" value="RZC50296.1"/>
    <property type="molecule type" value="Genomic_DNA"/>
</dbReference>
<dbReference type="GO" id="GO:0006281">
    <property type="term" value="P:DNA repair"/>
    <property type="evidence" value="ECO:0007669"/>
    <property type="project" value="UniProtKB-UniRule"/>
</dbReference>
<accession>A0A4Y7IQ91</accession>
<dbReference type="GO" id="GO:0035101">
    <property type="term" value="C:FACT complex"/>
    <property type="evidence" value="ECO:0007669"/>
    <property type="project" value="UniProtKB-UniRule"/>
</dbReference>
<keyword evidence="1" id="KW-0158">Chromosome</keyword>
<keyword evidence="1" id="KW-0805">Transcription regulation</keyword>
<dbReference type="GO" id="GO:0006260">
    <property type="term" value="P:DNA replication"/>
    <property type="evidence" value="ECO:0007669"/>
    <property type="project" value="UniProtKB-KW"/>
</dbReference>
<gene>
    <name evidence="4" type="ORF">C5167_018718</name>
</gene>
<feature type="domain" description="FACT complex subunit SPT16 PH-like" evidence="3">
    <location>
        <begin position="2"/>
        <end position="66"/>
    </location>
</feature>
<dbReference type="Gramene" id="RZC50296">
    <property type="protein sequence ID" value="RZC50296"/>
    <property type="gene ID" value="C5167_018718"/>
</dbReference>
<dbReference type="Gene3D" id="2.30.29.150">
    <property type="match status" value="1"/>
</dbReference>
<dbReference type="STRING" id="3469.A0A4Y7IQ91"/>
<dbReference type="Proteomes" id="UP000316621">
    <property type="component" value="Chromosome 2"/>
</dbReference>
<dbReference type="GO" id="GO:0031491">
    <property type="term" value="F:nucleosome binding"/>
    <property type="evidence" value="ECO:0007669"/>
    <property type="project" value="TreeGrafter"/>
</dbReference>
<dbReference type="PANTHER" id="PTHR13980">
    <property type="entry name" value="CDC68 RELATED"/>
    <property type="match status" value="1"/>
</dbReference>
<comment type="subunit">
    <text evidence="1">Component of the FACT complex.</text>
</comment>
<keyword evidence="1" id="KW-0804">Transcription</keyword>
<dbReference type="InterPro" id="IPR040258">
    <property type="entry name" value="Spt16"/>
</dbReference>
<keyword evidence="1" id="KW-0227">DNA damage</keyword>
<sequence>MGTLQAHANGFRFSNCNIPLQMDVMYDNIKHAFYQDVDERMAPFLHLNLHNPVILGSKTTKDIQFVWCRPLRGVEGRDLLLVIQTSLTKSGKRLWDFGLDVCHINAIPAEHLLQIKVWLDARRVKYYENEQDISNWRTQLKTIKDKPENFIQQGGWGFLNPGEDPNEYSDSSVEGLARYNMTSEDSDGDSDIGPEYKEKCTTQTIRRVNVVMSDESDS</sequence>
<keyword evidence="1" id="KW-0539">Nucleus</keyword>
<dbReference type="Gene3D" id="2.30.29.30">
    <property type="entry name" value="Pleckstrin-homology domain (PH domain)/Phosphotyrosine-binding domain (PTB)"/>
    <property type="match status" value="1"/>
</dbReference>
<keyword evidence="1" id="KW-0235">DNA replication</keyword>